<keyword evidence="1" id="KW-0732">Signal</keyword>
<evidence type="ECO:0000313" key="3">
    <source>
        <dbReference type="Proteomes" id="UP001341840"/>
    </source>
</evidence>
<feature type="signal peptide" evidence="1">
    <location>
        <begin position="1"/>
        <end position="27"/>
    </location>
</feature>
<keyword evidence="3" id="KW-1185">Reference proteome</keyword>
<comment type="caution">
    <text evidence="2">The sequence shown here is derived from an EMBL/GenBank/DDBJ whole genome shotgun (WGS) entry which is preliminary data.</text>
</comment>
<feature type="chain" id="PRO_5046905901" evidence="1">
    <location>
        <begin position="28"/>
        <end position="132"/>
    </location>
</feature>
<evidence type="ECO:0000313" key="2">
    <source>
        <dbReference type="EMBL" id="MED6140141.1"/>
    </source>
</evidence>
<gene>
    <name evidence="2" type="ORF">PIB30_090222</name>
</gene>
<name>A0ABU6SVU0_9FABA</name>
<dbReference type="Proteomes" id="UP001341840">
    <property type="component" value="Unassembled WGS sequence"/>
</dbReference>
<evidence type="ECO:0000256" key="1">
    <source>
        <dbReference type="SAM" id="SignalP"/>
    </source>
</evidence>
<organism evidence="2 3">
    <name type="scientific">Stylosanthes scabra</name>
    <dbReference type="NCBI Taxonomy" id="79078"/>
    <lineage>
        <taxon>Eukaryota</taxon>
        <taxon>Viridiplantae</taxon>
        <taxon>Streptophyta</taxon>
        <taxon>Embryophyta</taxon>
        <taxon>Tracheophyta</taxon>
        <taxon>Spermatophyta</taxon>
        <taxon>Magnoliopsida</taxon>
        <taxon>eudicotyledons</taxon>
        <taxon>Gunneridae</taxon>
        <taxon>Pentapetalae</taxon>
        <taxon>rosids</taxon>
        <taxon>fabids</taxon>
        <taxon>Fabales</taxon>
        <taxon>Fabaceae</taxon>
        <taxon>Papilionoideae</taxon>
        <taxon>50 kb inversion clade</taxon>
        <taxon>dalbergioids sensu lato</taxon>
        <taxon>Dalbergieae</taxon>
        <taxon>Pterocarpus clade</taxon>
        <taxon>Stylosanthes</taxon>
    </lineage>
</organism>
<dbReference type="EMBL" id="JASCZI010062144">
    <property type="protein sequence ID" value="MED6140141.1"/>
    <property type="molecule type" value="Genomic_DNA"/>
</dbReference>
<accession>A0ABU6SVU0</accession>
<protein>
    <submittedName>
        <fullName evidence="2">Uncharacterized protein</fullName>
    </submittedName>
</protein>
<reference evidence="2 3" key="1">
    <citation type="journal article" date="2023" name="Plants (Basel)">
        <title>Bridging the Gap: Combining Genomics and Transcriptomics Approaches to Understand Stylosanthes scabra, an Orphan Legume from the Brazilian Caatinga.</title>
        <authorList>
            <person name="Ferreira-Neto J.R.C."/>
            <person name="da Silva M.D."/>
            <person name="Binneck E."/>
            <person name="de Melo N.F."/>
            <person name="da Silva R.H."/>
            <person name="de Melo A.L.T.M."/>
            <person name="Pandolfi V."/>
            <person name="Bustamante F.O."/>
            <person name="Brasileiro-Vidal A.C."/>
            <person name="Benko-Iseppon A.M."/>
        </authorList>
    </citation>
    <scope>NUCLEOTIDE SEQUENCE [LARGE SCALE GENOMIC DNA]</scope>
    <source>
        <tissue evidence="2">Leaves</tissue>
    </source>
</reference>
<sequence>MASTCAKVIVTIILLAMFILVPSKVAAGDISQTFSNSKADGVIGKDISVGGYTAKEPSQANRKEKAESSNVDLDGLDLENHGGCRRCCFAEGCTICCDPRSRVSVRMVSATGLLENWSEVLGSRGTMVLCRQ</sequence>
<proteinExistence type="predicted"/>